<dbReference type="Gene3D" id="3.40.250.10">
    <property type="entry name" value="Rhodanese-like domain"/>
    <property type="match status" value="1"/>
</dbReference>
<reference evidence="2" key="2">
    <citation type="journal article" date="2021" name="PeerJ">
        <title>Extensive microbial diversity within the chicken gut microbiome revealed by metagenomics and culture.</title>
        <authorList>
            <person name="Gilroy R."/>
            <person name="Ravi A."/>
            <person name="Getino M."/>
            <person name="Pursley I."/>
            <person name="Horton D.L."/>
            <person name="Alikhan N.F."/>
            <person name="Baker D."/>
            <person name="Gharbi K."/>
            <person name="Hall N."/>
            <person name="Watson M."/>
            <person name="Adriaenssens E.M."/>
            <person name="Foster-Nyarko E."/>
            <person name="Jarju S."/>
            <person name="Secka A."/>
            <person name="Antonio M."/>
            <person name="Oren A."/>
            <person name="Chaudhuri R.R."/>
            <person name="La Ragione R."/>
            <person name="Hildebrand F."/>
            <person name="Pallen M.J."/>
        </authorList>
    </citation>
    <scope>NUCLEOTIDE SEQUENCE</scope>
    <source>
        <strain evidence="2">C6-149</strain>
    </source>
</reference>
<sequence length="117" mass="13830">WLIRHYYLLIRCKQSGSIIEEKEFQSGLHKAQVIDLREKKDFDAGHILGARNLPYSMLRQRYKELRSDLPIYLYDETKVLSMHAAIFLHKKGYPKENIFILKTGYSQWDGKVKSKNA</sequence>
<dbReference type="InterPro" id="IPR036873">
    <property type="entry name" value="Rhodanese-like_dom_sf"/>
</dbReference>
<accession>A0A9D9E8K6</accession>
<dbReference type="InterPro" id="IPR001763">
    <property type="entry name" value="Rhodanese-like_dom"/>
</dbReference>
<dbReference type="SMART" id="SM00450">
    <property type="entry name" value="RHOD"/>
    <property type="match status" value="1"/>
</dbReference>
<evidence type="ECO:0000259" key="1">
    <source>
        <dbReference type="PROSITE" id="PS50206"/>
    </source>
</evidence>
<proteinExistence type="predicted"/>
<dbReference type="InterPro" id="IPR050229">
    <property type="entry name" value="GlpE_sulfurtransferase"/>
</dbReference>
<dbReference type="SUPFAM" id="SSF52821">
    <property type="entry name" value="Rhodanese/Cell cycle control phosphatase"/>
    <property type="match status" value="1"/>
</dbReference>
<dbReference type="Pfam" id="PF00581">
    <property type="entry name" value="Rhodanese"/>
    <property type="match status" value="1"/>
</dbReference>
<organism evidence="2 3">
    <name type="scientific">Candidatus Gallilactobacillus intestinavium</name>
    <dbReference type="NCBI Taxonomy" id="2840838"/>
    <lineage>
        <taxon>Bacteria</taxon>
        <taxon>Bacillati</taxon>
        <taxon>Bacillota</taxon>
        <taxon>Bacilli</taxon>
        <taxon>Lactobacillales</taxon>
        <taxon>Lactobacillaceae</taxon>
        <taxon>Lactobacillaceae incertae sedis</taxon>
        <taxon>Candidatus Gallilactobacillus</taxon>
    </lineage>
</organism>
<dbReference type="Proteomes" id="UP000823614">
    <property type="component" value="Unassembled WGS sequence"/>
</dbReference>
<dbReference type="CDD" id="cd00158">
    <property type="entry name" value="RHOD"/>
    <property type="match status" value="1"/>
</dbReference>
<dbReference type="EMBL" id="JADIMP010000093">
    <property type="protein sequence ID" value="MBO8441926.1"/>
    <property type="molecule type" value="Genomic_DNA"/>
</dbReference>
<dbReference type="PANTHER" id="PTHR43031:SF18">
    <property type="entry name" value="RHODANESE-RELATED SULFURTRANSFERASES"/>
    <property type="match status" value="1"/>
</dbReference>
<gene>
    <name evidence="2" type="ORF">IAA89_05805</name>
</gene>
<feature type="domain" description="Rhodanese" evidence="1">
    <location>
        <begin position="27"/>
        <end position="117"/>
    </location>
</feature>
<reference evidence="2" key="1">
    <citation type="submission" date="2020-10" db="EMBL/GenBank/DDBJ databases">
        <authorList>
            <person name="Gilroy R."/>
        </authorList>
    </citation>
    <scope>NUCLEOTIDE SEQUENCE</scope>
    <source>
        <strain evidence="2">C6-149</strain>
    </source>
</reference>
<dbReference type="PROSITE" id="PS50206">
    <property type="entry name" value="RHODANESE_3"/>
    <property type="match status" value="1"/>
</dbReference>
<dbReference type="AlphaFoldDB" id="A0A9D9E8K6"/>
<feature type="non-terminal residue" evidence="2">
    <location>
        <position position="1"/>
    </location>
</feature>
<evidence type="ECO:0000313" key="3">
    <source>
        <dbReference type="Proteomes" id="UP000823614"/>
    </source>
</evidence>
<evidence type="ECO:0000313" key="2">
    <source>
        <dbReference type="EMBL" id="MBO8441926.1"/>
    </source>
</evidence>
<protein>
    <submittedName>
        <fullName evidence="2">Rhodanese-like domain-containing protein</fullName>
    </submittedName>
</protein>
<comment type="caution">
    <text evidence="2">The sequence shown here is derived from an EMBL/GenBank/DDBJ whole genome shotgun (WGS) entry which is preliminary data.</text>
</comment>
<name>A0A9D9E8K6_9LACO</name>
<dbReference type="PANTHER" id="PTHR43031">
    <property type="entry name" value="FAD-DEPENDENT OXIDOREDUCTASE"/>
    <property type="match status" value="1"/>
</dbReference>